<reference evidence="1 2" key="1">
    <citation type="submission" date="2017-09" db="EMBL/GenBank/DDBJ databases">
        <authorList>
            <person name="Lee N."/>
            <person name="Cho B.-K."/>
        </authorList>
    </citation>
    <scope>NUCLEOTIDE SEQUENCE [LARGE SCALE GENOMIC DNA]</scope>
    <source>
        <strain evidence="1 2">ATCC 27465</strain>
    </source>
</reference>
<evidence type="ECO:0000313" key="1">
    <source>
        <dbReference type="EMBL" id="QEV58637.1"/>
    </source>
</evidence>
<proteinExistence type="predicted"/>
<dbReference type="EMBL" id="CP023690">
    <property type="protein sequence ID" value="QEV58637.1"/>
    <property type="molecule type" value="Genomic_DNA"/>
</dbReference>
<dbReference type="AlphaFoldDB" id="A0A5P2X0T9"/>
<accession>A0A5P2X0T9</accession>
<gene>
    <name evidence="1" type="ORF">CP982_07805</name>
</gene>
<dbReference type="Proteomes" id="UP000326505">
    <property type="component" value="Chromosome"/>
</dbReference>
<dbReference type="KEGG" id="sspb:CP982_07805"/>
<protein>
    <submittedName>
        <fullName evidence="1">Uncharacterized protein</fullName>
    </submittedName>
</protein>
<organism evidence="1 2">
    <name type="scientific">Streptomyces spectabilis</name>
    <dbReference type="NCBI Taxonomy" id="68270"/>
    <lineage>
        <taxon>Bacteria</taxon>
        <taxon>Bacillati</taxon>
        <taxon>Actinomycetota</taxon>
        <taxon>Actinomycetes</taxon>
        <taxon>Kitasatosporales</taxon>
        <taxon>Streptomycetaceae</taxon>
        <taxon>Streptomyces</taxon>
    </lineage>
</organism>
<sequence length="148" mass="16857">MPVMSDLTFEEIVAEVDVKPLWSRLFDEAEQELLADRPEDFDIEDIGRAAWARLASDGERDAALDALFYAYWSVVMAEQEELARHEKAREESLLRPQDVRGLLLDLSVEAEGRSVSVDRYALRRVLGEVERLQGRVELLERRPEGGAA</sequence>
<name>A0A5P2X0T9_STRST</name>
<evidence type="ECO:0000313" key="2">
    <source>
        <dbReference type="Proteomes" id="UP000326505"/>
    </source>
</evidence>